<dbReference type="AlphaFoldDB" id="A0AA42PWK1"/>
<dbReference type="RefSeq" id="WP_280030609.1">
    <property type="nucleotide sequence ID" value="NZ_JAOCAP010000065.1"/>
</dbReference>
<dbReference type="EMBL" id="JAOCAP010000065">
    <property type="protein sequence ID" value="MDH1321626.1"/>
    <property type="molecule type" value="Genomic_DNA"/>
</dbReference>
<organism evidence="1 2">
    <name type="scientific">Enterobacter bugandensis</name>
    <dbReference type="NCBI Taxonomy" id="881260"/>
    <lineage>
        <taxon>Bacteria</taxon>
        <taxon>Pseudomonadati</taxon>
        <taxon>Pseudomonadota</taxon>
        <taxon>Gammaproteobacteria</taxon>
        <taxon>Enterobacterales</taxon>
        <taxon>Enterobacteriaceae</taxon>
        <taxon>Enterobacter</taxon>
    </lineage>
</organism>
<evidence type="ECO:0000313" key="2">
    <source>
        <dbReference type="Proteomes" id="UP001158416"/>
    </source>
</evidence>
<gene>
    <name evidence="1" type="ORF">N5C39_25165</name>
</gene>
<comment type="caution">
    <text evidence="1">The sequence shown here is derived from an EMBL/GenBank/DDBJ whole genome shotgun (WGS) entry which is preliminary data.</text>
</comment>
<protein>
    <submittedName>
        <fullName evidence="1">Uncharacterized protein</fullName>
    </submittedName>
</protein>
<proteinExistence type="predicted"/>
<name>A0AA42PWK1_9ENTR</name>
<feature type="non-terminal residue" evidence="1">
    <location>
        <position position="156"/>
    </location>
</feature>
<evidence type="ECO:0000313" key="1">
    <source>
        <dbReference type="EMBL" id="MDH1321626.1"/>
    </source>
</evidence>
<reference evidence="1" key="1">
    <citation type="submission" date="2022-09" db="EMBL/GenBank/DDBJ databases">
        <title>Intensive care unit water sources are persistently colonized with multi-drug resistant bacteria and are the site of extensive horizontal gene transfer of antibiotic resistance genes.</title>
        <authorList>
            <person name="Diorio-Toth L."/>
        </authorList>
    </citation>
    <scope>NUCLEOTIDE SEQUENCE</scope>
    <source>
        <strain evidence="1">GD03936</strain>
    </source>
</reference>
<dbReference type="Proteomes" id="UP001158416">
    <property type="component" value="Unassembled WGS sequence"/>
</dbReference>
<sequence>MGFQSKMDDGFHCYYTCVIPANKFIPFAQKYSSFIGFLGKFRQNDVGIIEVSFPEKVKKIILDEFSYGDDLAATLFMEKHNDKEGGKFLIYALSKYGSNITKTTLMLERLYDCTIEMAAKTDAVKLLCHRIKEDIKNGFGISYINELMEPFEDDFR</sequence>
<accession>A0AA42PWK1</accession>